<name>A0A1I0LZF6_9FIRM</name>
<keyword evidence="1" id="KW-0472">Membrane</keyword>
<evidence type="ECO:0000256" key="1">
    <source>
        <dbReference type="SAM" id="Phobius"/>
    </source>
</evidence>
<sequence>MKKFSRFLLIWIIVSILSGVAGYLWLMNEISPVYFSTTQLYVVPGETSEPSLRASDGGLKEDFAVVFKSNLVISDAQKSVGTSEDLASYISVNTPRNSNVIEIICYDPDQATAKQYVDAVAKSALKTTTIIPVEKISILAEGTSTGVAYKPHLYRYTAYLFLAGAFICFFIELIVALLISAFSKHKEEDDEAEYNRYYGNVVKYDENPKKSDVGKEIKKATKESAASLDDDLLLDDSEVVGVDVFIDTQADEEPDFINEESSSEVIGKIPK</sequence>
<dbReference type="AlphaFoldDB" id="A0A1I0LZF6"/>
<dbReference type="Proteomes" id="UP000199701">
    <property type="component" value="Unassembled WGS sequence"/>
</dbReference>
<evidence type="ECO:0000313" key="3">
    <source>
        <dbReference type="Proteomes" id="UP000199701"/>
    </source>
</evidence>
<organism evidence="2 3">
    <name type="scientific">[Clostridium] fimetarium</name>
    <dbReference type="NCBI Taxonomy" id="99656"/>
    <lineage>
        <taxon>Bacteria</taxon>
        <taxon>Bacillati</taxon>
        <taxon>Bacillota</taxon>
        <taxon>Clostridia</taxon>
        <taxon>Lachnospirales</taxon>
        <taxon>Lachnospiraceae</taxon>
    </lineage>
</organism>
<keyword evidence="1" id="KW-1133">Transmembrane helix</keyword>
<gene>
    <name evidence="2" type="ORF">SAMN05421659_10111</name>
</gene>
<keyword evidence="3" id="KW-1185">Reference proteome</keyword>
<accession>A0A1I0LZF6</accession>
<protein>
    <submittedName>
        <fullName evidence="2">Capsular polysaccharide biosynthesis protein</fullName>
    </submittedName>
</protein>
<dbReference type="EMBL" id="FOJI01000001">
    <property type="protein sequence ID" value="SEV81370.1"/>
    <property type="molecule type" value="Genomic_DNA"/>
</dbReference>
<feature type="transmembrane region" description="Helical" evidence="1">
    <location>
        <begin position="158"/>
        <end position="179"/>
    </location>
</feature>
<keyword evidence="1" id="KW-0812">Transmembrane</keyword>
<evidence type="ECO:0000313" key="2">
    <source>
        <dbReference type="EMBL" id="SEV81370.1"/>
    </source>
</evidence>
<dbReference type="OrthoDB" id="2068224at2"/>
<dbReference type="STRING" id="99656.SAMN05421659_10111"/>
<dbReference type="RefSeq" id="WP_139197188.1">
    <property type="nucleotide sequence ID" value="NZ_FOJI01000001.1"/>
</dbReference>
<reference evidence="2 3" key="1">
    <citation type="submission" date="2016-10" db="EMBL/GenBank/DDBJ databases">
        <authorList>
            <person name="de Groot N.N."/>
        </authorList>
    </citation>
    <scope>NUCLEOTIDE SEQUENCE [LARGE SCALE GENOMIC DNA]</scope>
    <source>
        <strain evidence="2 3">DSM 9179</strain>
    </source>
</reference>
<proteinExistence type="predicted"/>
<feature type="transmembrane region" description="Helical" evidence="1">
    <location>
        <begin position="7"/>
        <end position="26"/>
    </location>
</feature>